<reference evidence="1" key="1">
    <citation type="submission" date="2015-12" db="EMBL/GenBank/DDBJ databases">
        <title>Chromosome of the avian spirochetosis agent Borrelia anserina Es.</title>
        <authorList>
            <person name="Elbir H."/>
            <person name="Sitlani P."/>
            <person name="Bergstroem S."/>
            <person name="Barbour A.G."/>
        </authorList>
    </citation>
    <scope>NUCLEOTIDE SEQUENCE [LARGE SCALE GENOMIC DNA]</scope>
    <source>
        <strain evidence="1">Es</strain>
    </source>
</reference>
<keyword evidence="2" id="KW-1185">Reference proteome</keyword>
<proteinExistence type="predicted"/>
<accession>A0ABN4U941</accession>
<dbReference type="EMBL" id="CP013704">
    <property type="protein sequence ID" value="APR64865.1"/>
    <property type="molecule type" value="Genomic_DNA"/>
</dbReference>
<name>A0ABN4U941_BORAN</name>
<dbReference type="Proteomes" id="UP000185502">
    <property type="component" value="Chromosome"/>
</dbReference>
<evidence type="ECO:0000313" key="1">
    <source>
        <dbReference type="EMBL" id="APR64865.1"/>
    </source>
</evidence>
<protein>
    <submittedName>
        <fullName evidence="1">Uncharacterized protein</fullName>
    </submittedName>
</protein>
<evidence type="ECO:0000313" key="2">
    <source>
        <dbReference type="Proteomes" id="UP000185502"/>
    </source>
</evidence>
<gene>
    <name evidence="1" type="ORF">N187_01920</name>
</gene>
<organism evidence="1 2">
    <name type="scientific">Borrelia anserina Es</name>
    <dbReference type="NCBI Taxonomy" id="1365188"/>
    <lineage>
        <taxon>Bacteria</taxon>
        <taxon>Pseudomonadati</taxon>
        <taxon>Spirochaetota</taxon>
        <taxon>Spirochaetia</taxon>
        <taxon>Spirochaetales</taxon>
        <taxon>Borreliaceae</taxon>
        <taxon>Borrelia</taxon>
    </lineage>
</organism>
<sequence length="162" mass="19251">MKNSIHSIINLTRFFVKYKLLAILFILKYIGNFDFKEWKGKFLCQYPDLVNTDLNLKLSEIDVVEEHDKNFFIDGYYRNLILSDKNIGLRLHKVLLDYLSSQSEQEGNRIDKYRRIINIYWEFLKSIIKNVLNLTIEQKILLRFAAFLSSTLGNELKSLISY</sequence>